<feature type="binding site" evidence="9">
    <location>
        <position position="315"/>
    </location>
    <ligand>
        <name>ATP</name>
        <dbReference type="ChEBI" id="CHEBI:30616"/>
    </ligand>
</feature>
<protein>
    <recommendedName>
        <fullName evidence="1">cyclin-dependent kinase</fullName>
        <ecNumber evidence="1">2.7.11.22</ecNumber>
    </recommendedName>
</protein>
<dbReference type="SMART" id="SM00220">
    <property type="entry name" value="S_TKc"/>
    <property type="match status" value="2"/>
</dbReference>
<evidence type="ECO:0000256" key="10">
    <source>
        <dbReference type="SAM" id="MobiDB-lite"/>
    </source>
</evidence>
<dbReference type="Gene3D" id="1.10.510.10">
    <property type="entry name" value="Transferase(Phosphotransferase) domain 1"/>
    <property type="match status" value="3"/>
</dbReference>
<feature type="non-terminal residue" evidence="12">
    <location>
        <position position="823"/>
    </location>
</feature>
<evidence type="ECO:0000256" key="8">
    <source>
        <dbReference type="ARBA" id="ARBA00048367"/>
    </source>
</evidence>
<keyword evidence="6 9" id="KW-0067">ATP-binding</keyword>
<sequence length="823" mass="88575">MQNYDFVATLGEGAYGAVWRCRDKRNGRIVAIKAFKQAHEDKDVMRLATRELKMLKSVRHPNLVQLLEAFKSPNSGRVYMVFENMASCIHKELNRFPTGLPPLLTKVIIWQVLHALSYLHSNKILHRDVKPANVLLGDGAIVKLCDFGFSRAISCEPCQVSDATSYVVTRWYRAPGSSTANQLFHIMRCLGPLPEHLTASANSSHGSLVQPPFLHKTLRARLPELDARLFQLVESCLQTDPRLRPTCAELLQMPYFWDVQEVIAGTPVADLPHCTERTRPLTMASYEYVSTLGEGAYGVVWRCRERSTGRMVAVKALKQAHENKEVMRLAKREVQVLESVRHPNLVQLLEAFKSPRSGRVYMVFEEVTSCASKELSRYPGGLSPQLTKVIVWQLLHALSYLHSNKILHRDVKPANVLLGDGGVVKLCDFGFSRATACEPNQLMNASSYVVTRWYRAPEILLSDCYGPSADIWALGCTVAEIATGRPLFPGSSSLDQLWHITNTLGPLPQHLAARMAAANVHMTRSVVPASTPHKMLRAALPELHSSLLQLVQSCLNPDARLRPTAAELLQSPYFGGVLDLIAGTPVADLPYARQATAPAAAAAAAAAEAETTMVTNVEMTAEAVWGVPHTPQPADASVTQRGPHGRVRPAGARPSRQGMTPWRAADAGRGRVRLVVGFLAPPNFVPPHPVTGVSVMSATAAAAVDGGFVASALLEYAPQGANGDAYGGEELQGLWAPPQRAPPTAPLTYLSFGGEEPASFTTTTGGALAVPGVAGGEEPLCAAGKAGGGGLGGVEGNAAAKAKGAGALMSSISRAIRTTLART</sequence>
<keyword evidence="2" id="KW-0723">Serine/threonine-protein kinase</keyword>
<evidence type="ECO:0000313" key="13">
    <source>
        <dbReference type="Proteomes" id="UP000236333"/>
    </source>
</evidence>
<evidence type="ECO:0000313" key="12">
    <source>
        <dbReference type="EMBL" id="PNH04758.1"/>
    </source>
</evidence>
<dbReference type="Proteomes" id="UP000236333">
    <property type="component" value="Unassembled WGS sequence"/>
</dbReference>
<dbReference type="InterPro" id="IPR050117">
    <property type="entry name" value="MAPK"/>
</dbReference>
<evidence type="ECO:0000259" key="11">
    <source>
        <dbReference type="PROSITE" id="PS50011"/>
    </source>
</evidence>
<feature type="region of interest" description="Disordered" evidence="10">
    <location>
        <begin position="633"/>
        <end position="662"/>
    </location>
</feature>
<name>A0A2J7ZWX5_9CHLO</name>
<feature type="domain" description="Protein kinase" evidence="11">
    <location>
        <begin position="286"/>
        <end position="574"/>
    </location>
</feature>
<evidence type="ECO:0000256" key="6">
    <source>
        <dbReference type="ARBA" id="ARBA00022840"/>
    </source>
</evidence>
<comment type="catalytic activity">
    <reaction evidence="7">
        <text>L-threonyl-[protein] + ATP = O-phospho-L-threonyl-[protein] + ADP + H(+)</text>
        <dbReference type="Rhea" id="RHEA:46608"/>
        <dbReference type="Rhea" id="RHEA-COMP:11060"/>
        <dbReference type="Rhea" id="RHEA-COMP:11605"/>
        <dbReference type="ChEBI" id="CHEBI:15378"/>
        <dbReference type="ChEBI" id="CHEBI:30013"/>
        <dbReference type="ChEBI" id="CHEBI:30616"/>
        <dbReference type="ChEBI" id="CHEBI:61977"/>
        <dbReference type="ChEBI" id="CHEBI:456216"/>
        <dbReference type="EC" id="2.7.11.22"/>
    </reaction>
</comment>
<dbReference type="InterPro" id="IPR017441">
    <property type="entry name" value="Protein_kinase_ATP_BS"/>
</dbReference>
<keyword evidence="13" id="KW-1185">Reference proteome</keyword>
<evidence type="ECO:0000256" key="7">
    <source>
        <dbReference type="ARBA" id="ARBA00047811"/>
    </source>
</evidence>
<dbReference type="EC" id="2.7.11.22" evidence="1"/>
<dbReference type="InterPro" id="IPR011009">
    <property type="entry name" value="Kinase-like_dom_sf"/>
</dbReference>
<reference evidence="12 13" key="1">
    <citation type="journal article" date="2017" name="Mol. Biol. Evol.">
        <title>The 4-celled Tetrabaena socialis nuclear genome reveals the essential components for genetic control of cell number at the origin of multicellularity in the volvocine lineage.</title>
        <authorList>
            <person name="Featherston J."/>
            <person name="Arakaki Y."/>
            <person name="Hanschen E.R."/>
            <person name="Ferris P.J."/>
            <person name="Michod R.E."/>
            <person name="Olson B.J.S.C."/>
            <person name="Nozaki H."/>
            <person name="Durand P.M."/>
        </authorList>
    </citation>
    <scope>NUCLEOTIDE SEQUENCE [LARGE SCALE GENOMIC DNA]</scope>
    <source>
        <strain evidence="12 13">NIES-571</strain>
    </source>
</reference>
<keyword evidence="5 12" id="KW-0418">Kinase</keyword>
<dbReference type="PROSITE" id="PS50011">
    <property type="entry name" value="PROTEIN_KINASE_DOM"/>
    <property type="match status" value="2"/>
</dbReference>
<evidence type="ECO:0000256" key="1">
    <source>
        <dbReference type="ARBA" id="ARBA00012425"/>
    </source>
</evidence>
<feature type="domain" description="Protein kinase" evidence="11">
    <location>
        <begin position="4"/>
        <end position="256"/>
    </location>
</feature>
<gene>
    <name evidence="12" type="ORF">TSOC_009053</name>
</gene>
<dbReference type="GO" id="GO:0004693">
    <property type="term" value="F:cyclin-dependent protein serine/threonine kinase activity"/>
    <property type="evidence" value="ECO:0007669"/>
    <property type="project" value="UniProtKB-EC"/>
</dbReference>
<comment type="caution">
    <text evidence="12">The sequence shown here is derived from an EMBL/GenBank/DDBJ whole genome shotgun (WGS) entry which is preliminary data.</text>
</comment>
<evidence type="ECO:0000256" key="9">
    <source>
        <dbReference type="PROSITE-ProRule" id="PRU10141"/>
    </source>
</evidence>
<dbReference type="Pfam" id="PF00069">
    <property type="entry name" value="Pkinase"/>
    <property type="match status" value="2"/>
</dbReference>
<dbReference type="InterPro" id="IPR008271">
    <property type="entry name" value="Ser/Thr_kinase_AS"/>
</dbReference>
<dbReference type="Gene3D" id="3.30.200.20">
    <property type="entry name" value="Phosphorylase Kinase, domain 1"/>
    <property type="match status" value="2"/>
</dbReference>
<dbReference type="GO" id="GO:0005524">
    <property type="term" value="F:ATP binding"/>
    <property type="evidence" value="ECO:0007669"/>
    <property type="project" value="UniProtKB-UniRule"/>
</dbReference>
<dbReference type="EMBL" id="PGGS01000362">
    <property type="protein sequence ID" value="PNH04758.1"/>
    <property type="molecule type" value="Genomic_DNA"/>
</dbReference>
<dbReference type="FunFam" id="1.10.510.10:FF:000980">
    <property type="entry name" value="Predicted protein"/>
    <property type="match status" value="1"/>
</dbReference>
<organism evidence="12 13">
    <name type="scientific">Tetrabaena socialis</name>
    <dbReference type="NCBI Taxonomy" id="47790"/>
    <lineage>
        <taxon>Eukaryota</taxon>
        <taxon>Viridiplantae</taxon>
        <taxon>Chlorophyta</taxon>
        <taxon>core chlorophytes</taxon>
        <taxon>Chlorophyceae</taxon>
        <taxon>CS clade</taxon>
        <taxon>Chlamydomonadales</taxon>
        <taxon>Tetrabaenaceae</taxon>
        <taxon>Tetrabaena</taxon>
    </lineage>
</organism>
<accession>A0A2J7ZWX5</accession>
<evidence type="ECO:0000256" key="4">
    <source>
        <dbReference type="ARBA" id="ARBA00022741"/>
    </source>
</evidence>
<dbReference type="AlphaFoldDB" id="A0A2J7ZWX5"/>
<dbReference type="PANTHER" id="PTHR24055">
    <property type="entry name" value="MITOGEN-ACTIVATED PROTEIN KINASE"/>
    <property type="match status" value="1"/>
</dbReference>
<evidence type="ECO:0000256" key="5">
    <source>
        <dbReference type="ARBA" id="ARBA00022777"/>
    </source>
</evidence>
<comment type="catalytic activity">
    <reaction evidence="8">
        <text>L-seryl-[protein] + ATP = O-phospho-L-seryl-[protein] + ADP + H(+)</text>
        <dbReference type="Rhea" id="RHEA:17989"/>
        <dbReference type="Rhea" id="RHEA-COMP:9863"/>
        <dbReference type="Rhea" id="RHEA-COMP:11604"/>
        <dbReference type="ChEBI" id="CHEBI:15378"/>
        <dbReference type="ChEBI" id="CHEBI:29999"/>
        <dbReference type="ChEBI" id="CHEBI:30616"/>
        <dbReference type="ChEBI" id="CHEBI:83421"/>
        <dbReference type="ChEBI" id="CHEBI:456216"/>
        <dbReference type="EC" id="2.7.11.22"/>
    </reaction>
</comment>
<keyword evidence="4 9" id="KW-0547">Nucleotide-binding</keyword>
<dbReference type="SUPFAM" id="SSF56112">
    <property type="entry name" value="Protein kinase-like (PK-like)"/>
    <property type="match status" value="2"/>
</dbReference>
<feature type="binding site" evidence="9">
    <location>
        <position position="33"/>
    </location>
    <ligand>
        <name>ATP</name>
        <dbReference type="ChEBI" id="CHEBI:30616"/>
    </ligand>
</feature>
<proteinExistence type="predicted"/>
<keyword evidence="3" id="KW-0808">Transferase</keyword>
<dbReference type="OrthoDB" id="548217at2759"/>
<evidence type="ECO:0000256" key="2">
    <source>
        <dbReference type="ARBA" id="ARBA00022527"/>
    </source>
</evidence>
<dbReference type="FunFam" id="3.30.200.20:FF:000049">
    <property type="entry name" value="cyclin-dependent kinase-like 1 isoform X1"/>
    <property type="match status" value="2"/>
</dbReference>
<dbReference type="PROSITE" id="PS00108">
    <property type="entry name" value="PROTEIN_KINASE_ST"/>
    <property type="match status" value="2"/>
</dbReference>
<dbReference type="InterPro" id="IPR000719">
    <property type="entry name" value="Prot_kinase_dom"/>
</dbReference>
<dbReference type="PROSITE" id="PS00107">
    <property type="entry name" value="PROTEIN_KINASE_ATP"/>
    <property type="match status" value="2"/>
</dbReference>
<evidence type="ECO:0000256" key="3">
    <source>
        <dbReference type="ARBA" id="ARBA00022679"/>
    </source>
</evidence>